<evidence type="ECO:0000313" key="1">
    <source>
        <dbReference type="EMBL" id="KAF3507377.1"/>
    </source>
</evidence>
<reference evidence="1" key="1">
    <citation type="submission" date="2019-12" db="EMBL/GenBank/DDBJ databases">
        <title>Genome sequencing and annotation of Brassica cretica.</title>
        <authorList>
            <person name="Studholme D.J."/>
            <person name="Sarris P."/>
        </authorList>
    </citation>
    <scope>NUCLEOTIDE SEQUENCE</scope>
    <source>
        <strain evidence="1">PFS-109/04</strain>
        <tissue evidence="1">Leaf</tissue>
    </source>
</reference>
<protein>
    <submittedName>
        <fullName evidence="1">Uncharacterized protein</fullName>
    </submittedName>
</protein>
<accession>A0A8S9P298</accession>
<gene>
    <name evidence="1" type="ORF">F2Q69_00004918</name>
</gene>
<sequence length="144" mass="15919">MASLHPYPPWDNRGTEEKRLVSGGGWQISHVSSTVRRGGAFRWRLVDTSSTEAEAGYGISTVVAETRPEAGIDDVVFLEEAQICTWKVDVLFLDILVDTSSTEAEAGYGISTVVAETRPEAGIDDVVFLEEAQVRMERRERSWG</sequence>
<dbReference type="Proteomes" id="UP000712600">
    <property type="component" value="Unassembled WGS sequence"/>
</dbReference>
<evidence type="ECO:0000313" key="2">
    <source>
        <dbReference type="Proteomes" id="UP000712600"/>
    </source>
</evidence>
<dbReference type="EMBL" id="QGKX02001521">
    <property type="protein sequence ID" value="KAF3507377.1"/>
    <property type="molecule type" value="Genomic_DNA"/>
</dbReference>
<name>A0A8S9P298_BRACR</name>
<organism evidence="1 2">
    <name type="scientific">Brassica cretica</name>
    <name type="common">Mustard</name>
    <dbReference type="NCBI Taxonomy" id="69181"/>
    <lineage>
        <taxon>Eukaryota</taxon>
        <taxon>Viridiplantae</taxon>
        <taxon>Streptophyta</taxon>
        <taxon>Embryophyta</taxon>
        <taxon>Tracheophyta</taxon>
        <taxon>Spermatophyta</taxon>
        <taxon>Magnoliopsida</taxon>
        <taxon>eudicotyledons</taxon>
        <taxon>Gunneridae</taxon>
        <taxon>Pentapetalae</taxon>
        <taxon>rosids</taxon>
        <taxon>malvids</taxon>
        <taxon>Brassicales</taxon>
        <taxon>Brassicaceae</taxon>
        <taxon>Brassiceae</taxon>
        <taxon>Brassica</taxon>
    </lineage>
</organism>
<proteinExistence type="predicted"/>
<comment type="caution">
    <text evidence="1">The sequence shown here is derived from an EMBL/GenBank/DDBJ whole genome shotgun (WGS) entry which is preliminary data.</text>
</comment>
<dbReference type="AlphaFoldDB" id="A0A8S9P298"/>